<evidence type="ECO:0000256" key="1">
    <source>
        <dbReference type="ARBA" id="ARBA00004651"/>
    </source>
</evidence>
<evidence type="ECO:0000259" key="8">
    <source>
        <dbReference type="PROSITE" id="PS50928"/>
    </source>
</evidence>
<comment type="similarity">
    <text evidence="7">Belongs to the binding-protein-dependent transport system permease family.</text>
</comment>
<gene>
    <name evidence="9" type="primary">nikB</name>
    <name evidence="9" type="ORF">CMsap09_08570</name>
</gene>
<feature type="transmembrane region" description="Helical" evidence="7">
    <location>
        <begin position="287"/>
        <end position="307"/>
    </location>
</feature>
<dbReference type="Pfam" id="PF19300">
    <property type="entry name" value="BPD_transp_1_N"/>
    <property type="match status" value="1"/>
</dbReference>
<evidence type="ECO:0000256" key="6">
    <source>
        <dbReference type="ARBA" id="ARBA00023136"/>
    </source>
</evidence>
<dbReference type="AlphaFoldDB" id="A0A251XUP9"/>
<comment type="caution">
    <text evidence="9">The sequence shown here is derived from an EMBL/GenBank/DDBJ whole genome shotgun (WGS) entry which is preliminary data.</text>
</comment>
<feature type="transmembrane region" description="Helical" evidence="7">
    <location>
        <begin position="231"/>
        <end position="250"/>
    </location>
</feature>
<dbReference type="EMBL" id="MDHJ01000001">
    <property type="protein sequence ID" value="OUE08983.1"/>
    <property type="molecule type" value="Genomic_DNA"/>
</dbReference>
<keyword evidence="2 7" id="KW-0813">Transport</keyword>
<feature type="domain" description="ABC transmembrane type-1" evidence="8">
    <location>
        <begin position="98"/>
        <end position="300"/>
    </location>
</feature>
<keyword evidence="6 7" id="KW-0472">Membrane</keyword>
<keyword evidence="3" id="KW-1003">Cell membrane</keyword>
<feature type="transmembrane region" description="Helical" evidence="7">
    <location>
        <begin position="12"/>
        <end position="33"/>
    </location>
</feature>
<feature type="transmembrane region" description="Helical" evidence="7">
    <location>
        <begin position="146"/>
        <end position="165"/>
    </location>
</feature>
<dbReference type="PANTHER" id="PTHR43163">
    <property type="entry name" value="DIPEPTIDE TRANSPORT SYSTEM PERMEASE PROTEIN DPPB-RELATED"/>
    <property type="match status" value="1"/>
</dbReference>
<dbReference type="InterPro" id="IPR035906">
    <property type="entry name" value="MetI-like_sf"/>
</dbReference>
<evidence type="ECO:0000256" key="2">
    <source>
        <dbReference type="ARBA" id="ARBA00022448"/>
    </source>
</evidence>
<feature type="transmembrane region" description="Helical" evidence="7">
    <location>
        <begin position="104"/>
        <end position="125"/>
    </location>
</feature>
<sequence length="319" mass="33903">MLHRLRFIPGRLLQAAPVAFGVTLIVFFMAHLLPGNPALAILGERATDASVAALTEQLGLDRPIWEQYGIFLAQLVRGDLGTSLTYQLPVTELVFQAIPVTMSLLGYALVLSLVISIPLAALAASRPGSSRDLGVRLFTLVGQGMPQFWVGIMLILLLAVGLGAFPVGGYGRDAAEHVRFLFLPALTLAIAMSPTVIRSLRASMIDVLESEHVGTARSKGSAGVHLFRDHVLRNAAIPTVSIIGVNLGYLVGGSLVIEKVFALPGLGSLMVNAIFSRDFPTIQAVTLFVALFVVIVGILTDVVYTMLDPRVTLGGKDAA</sequence>
<accession>A0A251XUP9</accession>
<feature type="transmembrane region" description="Helical" evidence="7">
    <location>
        <begin position="177"/>
        <end position="197"/>
    </location>
</feature>
<name>A0A251XUP9_9MICO</name>
<dbReference type="CDD" id="cd06261">
    <property type="entry name" value="TM_PBP2"/>
    <property type="match status" value="1"/>
</dbReference>
<keyword evidence="5 7" id="KW-1133">Transmembrane helix</keyword>
<organism evidence="9 10">
    <name type="scientific">Clavibacter michiganensis</name>
    <dbReference type="NCBI Taxonomy" id="28447"/>
    <lineage>
        <taxon>Bacteria</taxon>
        <taxon>Bacillati</taxon>
        <taxon>Actinomycetota</taxon>
        <taxon>Actinomycetes</taxon>
        <taxon>Micrococcales</taxon>
        <taxon>Microbacteriaceae</taxon>
        <taxon>Clavibacter</taxon>
    </lineage>
</organism>
<proteinExistence type="inferred from homology"/>
<dbReference type="GO" id="GO:0055085">
    <property type="term" value="P:transmembrane transport"/>
    <property type="evidence" value="ECO:0007669"/>
    <property type="project" value="InterPro"/>
</dbReference>
<dbReference type="Proteomes" id="UP000195106">
    <property type="component" value="Unassembled WGS sequence"/>
</dbReference>
<reference evidence="9 10" key="1">
    <citation type="submission" date="2016-08" db="EMBL/GenBank/DDBJ databases">
        <title>Genome sequence of Clavibacter michiganensis spp. strain CASJ009.</title>
        <authorList>
            <person name="Thapa S.P."/>
            <person name="Coaker G."/>
        </authorList>
    </citation>
    <scope>NUCLEOTIDE SEQUENCE [LARGE SCALE GENOMIC DNA]</scope>
    <source>
        <strain evidence="9">CASJ009</strain>
    </source>
</reference>
<dbReference type="InterPro" id="IPR000515">
    <property type="entry name" value="MetI-like"/>
</dbReference>
<evidence type="ECO:0000256" key="3">
    <source>
        <dbReference type="ARBA" id="ARBA00022475"/>
    </source>
</evidence>
<evidence type="ECO:0000313" key="10">
    <source>
        <dbReference type="Proteomes" id="UP000195106"/>
    </source>
</evidence>
<keyword evidence="4 7" id="KW-0812">Transmembrane</keyword>
<dbReference type="InterPro" id="IPR045621">
    <property type="entry name" value="BPD_transp_1_N"/>
</dbReference>
<dbReference type="Pfam" id="PF00528">
    <property type="entry name" value="BPD_transp_1"/>
    <property type="match status" value="1"/>
</dbReference>
<evidence type="ECO:0000256" key="7">
    <source>
        <dbReference type="RuleBase" id="RU363032"/>
    </source>
</evidence>
<dbReference type="Gene3D" id="1.10.3720.10">
    <property type="entry name" value="MetI-like"/>
    <property type="match status" value="1"/>
</dbReference>
<protein>
    <submittedName>
        <fullName evidence="9">Nickel transport system permease protein NikB</fullName>
    </submittedName>
</protein>
<dbReference type="GO" id="GO:0005886">
    <property type="term" value="C:plasma membrane"/>
    <property type="evidence" value="ECO:0007669"/>
    <property type="project" value="UniProtKB-SubCell"/>
</dbReference>
<evidence type="ECO:0000256" key="5">
    <source>
        <dbReference type="ARBA" id="ARBA00022989"/>
    </source>
</evidence>
<evidence type="ECO:0000313" key="9">
    <source>
        <dbReference type="EMBL" id="OUE08983.1"/>
    </source>
</evidence>
<dbReference type="PANTHER" id="PTHR43163:SF6">
    <property type="entry name" value="DIPEPTIDE TRANSPORT SYSTEM PERMEASE PROTEIN DPPB-RELATED"/>
    <property type="match status" value="1"/>
</dbReference>
<evidence type="ECO:0000256" key="4">
    <source>
        <dbReference type="ARBA" id="ARBA00022692"/>
    </source>
</evidence>
<comment type="subcellular location">
    <subcellularLocation>
        <location evidence="1 7">Cell membrane</location>
        <topology evidence="1 7">Multi-pass membrane protein</topology>
    </subcellularLocation>
</comment>
<dbReference type="PROSITE" id="PS50928">
    <property type="entry name" value="ABC_TM1"/>
    <property type="match status" value="1"/>
</dbReference>
<dbReference type="SUPFAM" id="SSF161098">
    <property type="entry name" value="MetI-like"/>
    <property type="match status" value="1"/>
</dbReference>